<dbReference type="Proteomes" id="UP000253594">
    <property type="component" value="Unassembled WGS sequence"/>
</dbReference>
<evidence type="ECO:0000313" key="2">
    <source>
        <dbReference type="Proteomes" id="UP000253594"/>
    </source>
</evidence>
<organism evidence="1 2">
    <name type="scientific">Pseudomonas aeruginosa</name>
    <dbReference type="NCBI Taxonomy" id="287"/>
    <lineage>
        <taxon>Bacteria</taxon>
        <taxon>Pseudomonadati</taxon>
        <taxon>Pseudomonadota</taxon>
        <taxon>Gammaproteobacteria</taxon>
        <taxon>Pseudomonadales</taxon>
        <taxon>Pseudomonadaceae</taxon>
        <taxon>Pseudomonas</taxon>
    </lineage>
</organism>
<sequence length="72" mass="7998">MASNLEVVTQLMEYSRSGPLMQVMIFQALDQFSSGVLASPEGSLRNAIVSEEAWRACAKEIQQTLSKHLLEQ</sequence>
<dbReference type="AlphaFoldDB" id="A0A367MGS6"/>
<evidence type="ECO:0000313" key="1">
    <source>
        <dbReference type="EMBL" id="RCI76558.1"/>
    </source>
</evidence>
<accession>A0A367MGS6</accession>
<protein>
    <submittedName>
        <fullName evidence="1">Uncharacterized protein</fullName>
    </submittedName>
</protein>
<dbReference type="EMBL" id="QORE01000021">
    <property type="protein sequence ID" value="RCI76558.1"/>
    <property type="molecule type" value="Genomic_DNA"/>
</dbReference>
<proteinExistence type="predicted"/>
<gene>
    <name evidence="1" type="ORF">DT376_01625</name>
</gene>
<comment type="caution">
    <text evidence="1">The sequence shown here is derived from an EMBL/GenBank/DDBJ whole genome shotgun (WGS) entry which is preliminary data.</text>
</comment>
<dbReference type="RefSeq" id="WP_003117360.1">
    <property type="nucleotide sequence ID" value="NZ_BSAM01000064.1"/>
</dbReference>
<name>A0A367MGS6_PSEAI</name>
<reference evidence="1 2" key="1">
    <citation type="submission" date="2018-07" db="EMBL/GenBank/DDBJ databases">
        <title>Mechanisms of high-level aminoglycoside resistance among Gram-negative pathogens in Brazil.</title>
        <authorList>
            <person name="Ballaben A.S."/>
            <person name="Darini A.L.C."/>
            <person name="Doi Y."/>
        </authorList>
    </citation>
    <scope>NUCLEOTIDE SEQUENCE [LARGE SCALE GENOMIC DNA]</scope>
    <source>
        <strain evidence="1 2">B2-305</strain>
    </source>
</reference>